<dbReference type="RefSeq" id="WP_066444579.1">
    <property type="nucleotide sequence ID" value="NZ_JANKBF010000021.1"/>
</dbReference>
<dbReference type="AlphaFoldDB" id="A0A4R3YPN3"/>
<keyword evidence="2" id="KW-1185">Reference proteome</keyword>
<comment type="caution">
    <text evidence="1">The sequence shown here is derived from an EMBL/GenBank/DDBJ whole genome shotgun (WGS) entry which is preliminary data.</text>
</comment>
<dbReference type="GeneID" id="98916395"/>
<dbReference type="Proteomes" id="UP000295515">
    <property type="component" value="Unassembled WGS sequence"/>
</dbReference>
<gene>
    <name evidence="1" type="ORF">EDD60_12445</name>
</gene>
<accession>A0A4R3YPN3</accession>
<protein>
    <submittedName>
        <fullName evidence="1">Uncharacterized protein</fullName>
    </submittedName>
</protein>
<name>A0A4R3YPN3_9FIRM</name>
<proteinExistence type="predicted"/>
<evidence type="ECO:0000313" key="1">
    <source>
        <dbReference type="EMBL" id="TCV93124.1"/>
    </source>
</evidence>
<dbReference type="EMBL" id="SMCQ01000024">
    <property type="protein sequence ID" value="TCV93124.1"/>
    <property type="molecule type" value="Genomic_DNA"/>
</dbReference>
<evidence type="ECO:0000313" key="2">
    <source>
        <dbReference type="Proteomes" id="UP000295515"/>
    </source>
</evidence>
<sequence length="156" mass="18238">MTNKYFEDEAITENDLFFVCYMIERVARKLHQHNKYVVNTIGYDELYHLMSVANVLHSSNPKQVEEDWINDYMLEKGDFDITLVNRELCDKIPTELDMGKVYSRLIVDTALPNEDYVSGIIRVYNNEICETIDNYNGSAYYEPSYVIARAYNEGGF</sequence>
<reference evidence="1 2" key="1">
    <citation type="submission" date="2019-03" db="EMBL/GenBank/DDBJ databases">
        <title>Genomic Encyclopedia of Type Strains, Phase IV (KMG-IV): sequencing the most valuable type-strain genomes for metagenomic binning, comparative biology and taxonomic classification.</title>
        <authorList>
            <person name="Goeker M."/>
        </authorList>
    </citation>
    <scope>NUCLEOTIDE SEQUENCE [LARGE SCALE GENOMIC DNA]</scope>
    <source>
        <strain evidence="1 2">DSM 29487</strain>
    </source>
</reference>
<organism evidence="1 2">
    <name type="scientific">Longibaculum muris</name>
    <dbReference type="NCBI Taxonomy" id="1796628"/>
    <lineage>
        <taxon>Bacteria</taxon>
        <taxon>Bacillati</taxon>
        <taxon>Bacillota</taxon>
        <taxon>Erysipelotrichia</taxon>
        <taxon>Erysipelotrichales</taxon>
        <taxon>Coprobacillaceae</taxon>
        <taxon>Longibaculum</taxon>
    </lineage>
</organism>